<name>A0A6L2JT85_TANCI</name>
<accession>A0A6L2JT85</accession>
<sequence>MTTTNQGMSFVEIKKIIAQRVANAIKTIAIYETKTRMARESMSQTKQQKDKVAENVKNKKKSKGDHIGSPSQEQNKEHKVFRAHSVGPSNKKDYDRNLPLCNKGKFHHNARALKSAQTTFRNGWILLHLVSNNELFEARVRDDILLLKYTVKEIPPEKSSIVNMNTVDYNLKKL</sequence>
<dbReference type="EMBL" id="BKCJ010001276">
    <property type="protein sequence ID" value="GEU40239.1"/>
    <property type="molecule type" value="Genomic_DNA"/>
</dbReference>
<protein>
    <submittedName>
        <fullName evidence="2">Uncharacterized protein</fullName>
    </submittedName>
</protein>
<proteinExistence type="predicted"/>
<comment type="caution">
    <text evidence="2">The sequence shown here is derived from an EMBL/GenBank/DDBJ whole genome shotgun (WGS) entry which is preliminary data.</text>
</comment>
<feature type="region of interest" description="Disordered" evidence="1">
    <location>
        <begin position="37"/>
        <end position="81"/>
    </location>
</feature>
<evidence type="ECO:0000256" key="1">
    <source>
        <dbReference type="SAM" id="MobiDB-lite"/>
    </source>
</evidence>
<evidence type="ECO:0000313" key="2">
    <source>
        <dbReference type="EMBL" id="GEU40236.1"/>
    </source>
</evidence>
<dbReference type="EMBL" id="BKCJ010001276">
    <property type="protein sequence ID" value="GEU40236.1"/>
    <property type="molecule type" value="Genomic_DNA"/>
</dbReference>
<reference evidence="2" key="1">
    <citation type="journal article" date="2019" name="Sci. Rep.">
        <title>Draft genome of Tanacetum cinerariifolium, the natural source of mosquito coil.</title>
        <authorList>
            <person name="Yamashiro T."/>
            <person name="Shiraishi A."/>
            <person name="Satake H."/>
            <person name="Nakayama K."/>
        </authorList>
    </citation>
    <scope>NUCLEOTIDE SEQUENCE</scope>
</reference>
<evidence type="ECO:0000313" key="3">
    <source>
        <dbReference type="EMBL" id="GEU40239.1"/>
    </source>
</evidence>
<gene>
    <name evidence="2" type="ORF">Tci_012214</name>
    <name evidence="3" type="ORF">Tci_012217</name>
</gene>
<organism evidence="2">
    <name type="scientific">Tanacetum cinerariifolium</name>
    <name type="common">Dalmatian daisy</name>
    <name type="synonym">Chrysanthemum cinerariifolium</name>
    <dbReference type="NCBI Taxonomy" id="118510"/>
    <lineage>
        <taxon>Eukaryota</taxon>
        <taxon>Viridiplantae</taxon>
        <taxon>Streptophyta</taxon>
        <taxon>Embryophyta</taxon>
        <taxon>Tracheophyta</taxon>
        <taxon>Spermatophyta</taxon>
        <taxon>Magnoliopsida</taxon>
        <taxon>eudicotyledons</taxon>
        <taxon>Gunneridae</taxon>
        <taxon>Pentapetalae</taxon>
        <taxon>asterids</taxon>
        <taxon>campanulids</taxon>
        <taxon>Asterales</taxon>
        <taxon>Asteraceae</taxon>
        <taxon>Asteroideae</taxon>
        <taxon>Anthemideae</taxon>
        <taxon>Anthemidinae</taxon>
        <taxon>Tanacetum</taxon>
    </lineage>
</organism>
<dbReference type="AlphaFoldDB" id="A0A6L2JT85"/>
<feature type="compositionally biased region" description="Basic and acidic residues" evidence="1">
    <location>
        <begin position="47"/>
        <end position="57"/>
    </location>
</feature>